<dbReference type="AlphaFoldDB" id="A0A8D3WFL1"/>
<protein>
    <recommendedName>
        <fullName evidence="2">RNA 2',3'-cyclic phosphodiesterase</fullName>
        <shortName evidence="2">RNA 2',3'-CPDase</shortName>
        <ecNumber evidence="2">3.1.4.58</ecNumber>
    </recommendedName>
</protein>
<dbReference type="KEGG" id="sfa:Sfla_2728"/>
<comment type="function">
    <text evidence="2">Hydrolyzes RNA 2',3'-cyclic phosphodiester to an RNA 2'-phosphomonoester.</text>
</comment>
<dbReference type="SUPFAM" id="SSF55144">
    <property type="entry name" value="LigT-like"/>
    <property type="match status" value="1"/>
</dbReference>
<comment type="catalytic activity">
    <reaction evidence="2">
        <text>a 3'-end 2',3'-cyclophospho-ribonucleotide-RNA + H2O = a 3'-end 2'-phospho-ribonucleotide-RNA + H(+)</text>
        <dbReference type="Rhea" id="RHEA:11828"/>
        <dbReference type="Rhea" id="RHEA-COMP:10464"/>
        <dbReference type="Rhea" id="RHEA-COMP:17353"/>
        <dbReference type="ChEBI" id="CHEBI:15377"/>
        <dbReference type="ChEBI" id="CHEBI:15378"/>
        <dbReference type="ChEBI" id="CHEBI:83064"/>
        <dbReference type="ChEBI" id="CHEBI:173113"/>
        <dbReference type="EC" id="3.1.4.58"/>
    </reaction>
</comment>
<reference evidence="3 4" key="1">
    <citation type="submission" date="2011-01" db="EMBL/GenBank/DDBJ databases">
        <title>Complete sequence of chromosome of Streptomyces flavogriseus ATCC 33331.</title>
        <authorList>
            <consortium name="US DOE Joint Genome Institute"/>
            <person name="Lucas S."/>
            <person name="Copeland A."/>
            <person name="Lapidus A."/>
            <person name="Cheng J.-F."/>
            <person name="Goodwin L."/>
            <person name="Pitluck S."/>
            <person name="Davenport K."/>
            <person name="Detter J.C."/>
            <person name="Han C."/>
            <person name="Tapia R."/>
            <person name="Land M."/>
            <person name="Hauser L."/>
            <person name="Kyrpides N."/>
            <person name="Ivanova N."/>
            <person name="Ovchinnikova G."/>
            <person name="Pagani I."/>
            <person name="Brumm P."/>
            <person name="Mead D."/>
            <person name="Woyke T."/>
        </authorList>
    </citation>
    <scope>NUCLEOTIDE SEQUENCE [LARGE SCALE GENOMIC DNA]</scope>
    <source>
        <strain evidence="4">ATCC 33331 / IAF-45CD</strain>
    </source>
</reference>
<dbReference type="Proteomes" id="UP000002066">
    <property type="component" value="Chromosome"/>
</dbReference>
<evidence type="ECO:0000256" key="2">
    <source>
        <dbReference type="HAMAP-Rule" id="MF_01940"/>
    </source>
</evidence>
<dbReference type="InterPro" id="IPR009097">
    <property type="entry name" value="Cyclic_Pdiesterase"/>
</dbReference>
<dbReference type="GO" id="GO:0016874">
    <property type="term" value="F:ligase activity"/>
    <property type="evidence" value="ECO:0007669"/>
    <property type="project" value="UniProtKB-KW"/>
</dbReference>
<organism evidence="3 4">
    <name type="scientific">Streptomyces pratensis (strain ATCC 33331 / IAF-45CD)</name>
    <dbReference type="NCBI Taxonomy" id="591167"/>
    <lineage>
        <taxon>Bacteria</taxon>
        <taxon>Bacillati</taxon>
        <taxon>Actinomycetota</taxon>
        <taxon>Actinomycetes</taxon>
        <taxon>Kitasatosporales</taxon>
        <taxon>Streptomycetaceae</taxon>
        <taxon>Streptomyces</taxon>
    </lineage>
</organism>
<comment type="similarity">
    <text evidence="2">Belongs to the 2H phosphoesterase superfamily. ThpR family.</text>
</comment>
<dbReference type="PANTHER" id="PTHR35561:SF1">
    <property type="entry name" value="RNA 2',3'-CYCLIC PHOSPHODIESTERASE"/>
    <property type="match status" value="1"/>
</dbReference>
<proteinExistence type="inferred from homology"/>
<dbReference type="PANTHER" id="PTHR35561">
    <property type="entry name" value="RNA 2',3'-CYCLIC PHOSPHODIESTERASE"/>
    <property type="match status" value="1"/>
</dbReference>
<dbReference type="OrthoDB" id="9787070at2"/>
<dbReference type="GO" id="GO:0004113">
    <property type="term" value="F:2',3'-cyclic-nucleotide 3'-phosphodiesterase activity"/>
    <property type="evidence" value="ECO:0007669"/>
    <property type="project" value="InterPro"/>
</dbReference>
<evidence type="ECO:0000256" key="1">
    <source>
        <dbReference type="ARBA" id="ARBA00022801"/>
    </source>
</evidence>
<dbReference type="EMBL" id="CP002475">
    <property type="protein sequence ID" value="ADW04156.1"/>
    <property type="molecule type" value="Genomic_DNA"/>
</dbReference>
<keyword evidence="3" id="KW-0436">Ligase</keyword>
<dbReference type="HAMAP" id="MF_01940">
    <property type="entry name" value="RNA_CPDase"/>
    <property type="match status" value="1"/>
</dbReference>
<evidence type="ECO:0000313" key="4">
    <source>
        <dbReference type="Proteomes" id="UP000002066"/>
    </source>
</evidence>
<evidence type="ECO:0000313" key="3">
    <source>
        <dbReference type="EMBL" id="ADW04156.1"/>
    </source>
</evidence>
<dbReference type="NCBIfam" id="TIGR02258">
    <property type="entry name" value="2_5_ligase"/>
    <property type="match status" value="1"/>
</dbReference>
<feature type="active site" description="Proton donor" evidence="2">
    <location>
        <position position="48"/>
    </location>
</feature>
<dbReference type="Gene3D" id="3.90.1140.10">
    <property type="entry name" value="Cyclic phosphodiesterase"/>
    <property type="match status" value="1"/>
</dbReference>
<accession>A0A8D3WFL1</accession>
<feature type="active site" description="Proton acceptor" evidence="2">
    <location>
        <position position="132"/>
    </location>
</feature>
<keyword evidence="1 2" id="KW-0378">Hydrolase</keyword>
<sequence length="193" mass="20902">MSGTRSQRLFVAVLPPGPAADELAGAVAPLHRLPGAMDLRWTAREGWHYTLAFLGNVDEELLPALDTRLERAAHRTEPFPLRIRGGGRFDGRVLWAGAEGGLGTLRLLAERAAAAARRSGIPMEKHQRHTPHLTLARSRAQADLAPYTAALEDFDGTPWEVGEIGLVRSDLPVDGVPGEQPRYGVVRAWPLGG</sequence>
<gene>
    <name evidence="3" type="ordered locus">Sfla_2728</name>
</gene>
<feature type="short sequence motif" description="HXTX 2" evidence="2">
    <location>
        <begin position="132"/>
        <end position="135"/>
    </location>
</feature>
<dbReference type="GO" id="GO:0008664">
    <property type="term" value="F:RNA 2',3'-cyclic 3'-phosphodiesterase activity"/>
    <property type="evidence" value="ECO:0007669"/>
    <property type="project" value="UniProtKB-EC"/>
</dbReference>
<dbReference type="EC" id="3.1.4.58" evidence="2"/>
<feature type="short sequence motif" description="HXTX 1" evidence="2">
    <location>
        <begin position="48"/>
        <end position="51"/>
    </location>
</feature>
<dbReference type="InterPro" id="IPR004175">
    <property type="entry name" value="RNA_CPDase"/>
</dbReference>
<dbReference type="Pfam" id="PF13563">
    <property type="entry name" value="2_5_RNA_ligase2"/>
    <property type="match status" value="1"/>
</dbReference>
<name>A0A8D3WFL1_STRFA</name>